<evidence type="ECO:0000256" key="6">
    <source>
        <dbReference type="ARBA" id="ARBA00023034"/>
    </source>
</evidence>
<keyword evidence="6 9" id="KW-0333">Golgi apparatus</keyword>
<dbReference type="Proteomes" id="UP000515154">
    <property type="component" value="Unplaced"/>
</dbReference>
<dbReference type="GO" id="GO:0008146">
    <property type="term" value="F:sulfotransferase activity"/>
    <property type="evidence" value="ECO:0007669"/>
    <property type="project" value="InterPro"/>
</dbReference>
<protein>
    <recommendedName>
        <fullName evidence="9">Carbohydrate sulfotransferase</fullName>
        <ecNumber evidence="9">2.8.2.-</ecNumber>
    </recommendedName>
</protein>
<evidence type="ECO:0000256" key="2">
    <source>
        <dbReference type="ARBA" id="ARBA00006339"/>
    </source>
</evidence>
<dbReference type="KEGG" id="osn:115232284"/>
<keyword evidence="9" id="KW-0119">Carbohydrate metabolism</keyword>
<evidence type="ECO:0000256" key="1">
    <source>
        <dbReference type="ARBA" id="ARBA00004323"/>
    </source>
</evidence>
<evidence type="ECO:0000313" key="10">
    <source>
        <dbReference type="Proteomes" id="UP000515154"/>
    </source>
</evidence>
<sequence length="159" mass="18662">MLVVRHPAERILSAYLNKFLNPKSRSWRLNNKNSLRIFKYFNESESITFHQFITYLAKSSLENLPLDEHWTPMSELCSFSVVDYNIIVPLNKLEDTLTEMSAQFGIPEAITNKILVQTSKTDSIKLVKDYFGDLDSQLKYAFYKKFEDDHTFLGYEPYL</sequence>
<keyword evidence="9" id="KW-0735">Signal-anchor</keyword>
<dbReference type="GO" id="GO:0000139">
    <property type="term" value="C:Golgi membrane"/>
    <property type="evidence" value="ECO:0007669"/>
    <property type="project" value="UniProtKB-SubCell"/>
</dbReference>
<gene>
    <name evidence="11" type="primary">LOC115232284</name>
</gene>
<comment type="subcellular location">
    <subcellularLocation>
        <location evidence="1 9">Golgi apparatus membrane</location>
        <topology evidence="1 9">Single-pass type II membrane protein</topology>
    </subcellularLocation>
</comment>
<organism evidence="10 11">
    <name type="scientific">Octopus sinensis</name>
    <name type="common">East Asian common octopus</name>
    <dbReference type="NCBI Taxonomy" id="2607531"/>
    <lineage>
        <taxon>Eukaryota</taxon>
        <taxon>Metazoa</taxon>
        <taxon>Spiralia</taxon>
        <taxon>Lophotrochozoa</taxon>
        <taxon>Mollusca</taxon>
        <taxon>Cephalopoda</taxon>
        <taxon>Coleoidea</taxon>
        <taxon>Octopodiformes</taxon>
        <taxon>Octopoda</taxon>
        <taxon>Incirrata</taxon>
        <taxon>Octopodidae</taxon>
        <taxon>Octopus</taxon>
    </lineage>
</organism>
<keyword evidence="10" id="KW-1185">Reference proteome</keyword>
<evidence type="ECO:0000256" key="3">
    <source>
        <dbReference type="ARBA" id="ARBA00022679"/>
    </source>
</evidence>
<keyword evidence="5" id="KW-1133">Transmembrane helix</keyword>
<keyword evidence="8 9" id="KW-0325">Glycoprotein</keyword>
<evidence type="ECO:0000256" key="7">
    <source>
        <dbReference type="ARBA" id="ARBA00023136"/>
    </source>
</evidence>
<dbReference type="GO" id="GO:0016051">
    <property type="term" value="P:carbohydrate biosynthetic process"/>
    <property type="evidence" value="ECO:0007669"/>
    <property type="project" value="InterPro"/>
</dbReference>
<dbReference type="InterPro" id="IPR018011">
    <property type="entry name" value="Carb_sulfotrans_8-10"/>
</dbReference>
<name>A0A6P7U9D5_9MOLL</name>
<dbReference type="Pfam" id="PF03567">
    <property type="entry name" value="Sulfotransfer_2"/>
    <property type="match status" value="1"/>
</dbReference>
<keyword evidence="3 9" id="KW-0808">Transferase</keyword>
<proteinExistence type="inferred from homology"/>
<dbReference type="PANTHER" id="PTHR12137:SF54">
    <property type="entry name" value="CARBOHYDRATE SULFOTRANSFERASE"/>
    <property type="match status" value="1"/>
</dbReference>
<reference evidence="11" key="1">
    <citation type="submission" date="2025-08" db="UniProtKB">
        <authorList>
            <consortium name="RefSeq"/>
        </authorList>
    </citation>
    <scope>IDENTIFICATION</scope>
</reference>
<accession>A0A6P7U9D5</accession>
<keyword evidence="7" id="KW-0472">Membrane</keyword>
<evidence type="ECO:0000256" key="4">
    <source>
        <dbReference type="ARBA" id="ARBA00022692"/>
    </source>
</evidence>
<evidence type="ECO:0000313" key="11">
    <source>
        <dbReference type="RefSeq" id="XP_029657972.1"/>
    </source>
</evidence>
<dbReference type="RefSeq" id="XP_029657972.1">
    <property type="nucleotide sequence ID" value="XM_029802112.1"/>
</dbReference>
<keyword evidence="4" id="KW-0812">Transmembrane</keyword>
<dbReference type="PANTHER" id="PTHR12137">
    <property type="entry name" value="CARBOHYDRATE SULFOTRANSFERASE"/>
    <property type="match status" value="1"/>
</dbReference>
<dbReference type="AlphaFoldDB" id="A0A6P7U9D5"/>
<evidence type="ECO:0000256" key="5">
    <source>
        <dbReference type="ARBA" id="ARBA00022989"/>
    </source>
</evidence>
<comment type="similarity">
    <text evidence="2 9">Belongs to the sulfotransferase 2 family.</text>
</comment>
<dbReference type="InterPro" id="IPR005331">
    <property type="entry name" value="Sulfotransferase"/>
</dbReference>
<evidence type="ECO:0000256" key="9">
    <source>
        <dbReference type="RuleBase" id="RU364020"/>
    </source>
</evidence>
<dbReference type="EC" id="2.8.2.-" evidence="9"/>
<evidence type="ECO:0000256" key="8">
    <source>
        <dbReference type="ARBA" id="ARBA00023180"/>
    </source>
</evidence>